<dbReference type="Gene3D" id="3.10.560.10">
    <property type="entry name" value="Outer membrane lipoprotein wza domain like"/>
    <property type="match status" value="1"/>
</dbReference>
<feature type="domain" description="Soluble ligand binding" evidence="6">
    <location>
        <begin position="120"/>
        <end position="161"/>
    </location>
</feature>
<comment type="caution">
    <text evidence="7">The sequence shown here is derived from an EMBL/GenBank/DDBJ whole genome shotgun (WGS) entry which is preliminary data.</text>
</comment>
<dbReference type="AlphaFoldDB" id="A0A2T1HRK2"/>
<keyword evidence="2" id="KW-0175">Coiled coil</keyword>
<evidence type="ECO:0000313" key="8">
    <source>
        <dbReference type="Proteomes" id="UP000239772"/>
    </source>
</evidence>
<dbReference type="PANTHER" id="PTHR33619:SF3">
    <property type="entry name" value="POLYSACCHARIDE EXPORT PROTEIN GFCE-RELATED"/>
    <property type="match status" value="1"/>
</dbReference>
<evidence type="ECO:0000259" key="5">
    <source>
        <dbReference type="Pfam" id="PF02563"/>
    </source>
</evidence>
<organism evidence="7 8">
    <name type="scientific">Alsobacter soli</name>
    <dbReference type="NCBI Taxonomy" id="2109933"/>
    <lineage>
        <taxon>Bacteria</taxon>
        <taxon>Pseudomonadati</taxon>
        <taxon>Pseudomonadota</taxon>
        <taxon>Alphaproteobacteria</taxon>
        <taxon>Hyphomicrobiales</taxon>
        <taxon>Alsobacteraceae</taxon>
        <taxon>Alsobacter</taxon>
    </lineage>
</organism>
<keyword evidence="8" id="KW-1185">Reference proteome</keyword>
<dbReference type="Gene3D" id="3.30.1950.10">
    <property type="entry name" value="wza like domain"/>
    <property type="match status" value="1"/>
</dbReference>
<keyword evidence="1 4" id="KW-0732">Signal</keyword>
<evidence type="ECO:0000259" key="6">
    <source>
        <dbReference type="Pfam" id="PF10531"/>
    </source>
</evidence>
<reference evidence="8" key="1">
    <citation type="submission" date="2018-03" db="EMBL/GenBank/DDBJ databases">
        <authorList>
            <person name="Sun L."/>
            <person name="Liu H."/>
            <person name="Chen W."/>
            <person name="Huang K."/>
            <person name="Liu W."/>
            <person name="Gao X."/>
        </authorList>
    </citation>
    <scope>NUCLEOTIDE SEQUENCE [LARGE SCALE GENOMIC DNA]</scope>
    <source>
        <strain evidence="8">SH9</strain>
    </source>
</reference>
<dbReference type="InterPro" id="IPR049712">
    <property type="entry name" value="Poly_export"/>
</dbReference>
<evidence type="ECO:0000256" key="4">
    <source>
        <dbReference type="SAM" id="SignalP"/>
    </source>
</evidence>
<accession>A0A2T1HRK2</accession>
<name>A0A2T1HRK2_9HYPH</name>
<evidence type="ECO:0000256" key="3">
    <source>
        <dbReference type="SAM" id="MobiDB-lite"/>
    </source>
</evidence>
<feature type="signal peptide" evidence="4">
    <location>
        <begin position="1"/>
        <end position="26"/>
    </location>
</feature>
<dbReference type="OrthoDB" id="9798876at2"/>
<dbReference type="PANTHER" id="PTHR33619">
    <property type="entry name" value="POLYSACCHARIDE EXPORT PROTEIN GFCE-RELATED"/>
    <property type="match status" value="1"/>
</dbReference>
<evidence type="ECO:0000313" key="7">
    <source>
        <dbReference type="EMBL" id="PSC04270.1"/>
    </source>
</evidence>
<dbReference type="Pfam" id="PF02563">
    <property type="entry name" value="Poly_export"/>
    <property type="match status" value="1"/>
</dbReference>
<feature type="chain" id="PRO_5015625194" evidence="4">
    <location>
        <begin position="27"/>
        <end position="409"/>
    </location>
</feature>
<dbReference type="InterPro" id="IPR019554">
    <property type="entry name" value="Soluble_ligand-bd"/>
</dbReference>
<proteinExistence type="predicted"/>
<evidence type="ECO:0000256" key="1">
    <source>
        <dbReference type="ARBA" id="ARBA00022729"/>
    </source>
</evidence>
<evidence type="ECO:0000256" key="2">
    <source>
        <dbReference type="SAM" id="Coils"/>
    </source>
</evidence>
<dbReference type="GO" id="GO:0015159">
    <property type="term" value="F:polysaccharide transmembrane transporter activity"/>
    <property type="evidence" value="ECO:0007669"/>
    <property type="project" value="InterPro"/>
</dbReference>
<gene>
    <name evidence="7" type="ORF">SLNSH_14870</name>
</gene>
<feature type="domain" description="Polysaccharide export protein N-terminal" evidence="5">
    <location>
        <begin position="27"/>
        <end position="87"/>
    </location>
</feature>
<dbReference type="Pfam" id="PF10531">
    <property type="entry name" value="SLBB"/>
    <property type="match status" value="1"/>
</dbReference>
<protein>
    <submittedName>
        <fullName evidence="7">Uncharacterized protein</fullName>
    </submittedName>
</protein>
<feature type="region of interest" description="Disordered" evidence="3">
    <location>
        <begin position="371"/>
        <end position="390"/>
    </location>
</feature>
<sequence length="409" mass="45080">MNRWTSECIPMLVGLILSVAGGPAFAASDTFLEPGDVLEFSVASVPTLQRRITVGADGQIVVPPIGEIKAQGLTVGQLRDAVRRVIQTKPIVYRASDGREILVNISPDEVVIEVADYRPVYVLGDVAKPGQVVFRPGMTIRQAVAVAGGYDRFHDLARLPQTDVAALRGEMSAQWIQYVKLTARQDRLRRELGKPAEGPGISGAPLPKDLVAEIVNADTEEAAAQNARYDRERAHFERAMKDAERRITVFASQRKTEEEAAQLDAGEVDRVNDLYRRNVVPISRVTDTRRLSLVSATRALQIGVQAEAVRKELEDLTKSYQALEDRRRVAMLNDLRETIVALSTTRAKLRSIADRIPIADTDPTAGDREVSLYRKGEPGDGRQVTDEGEELRPGDVVEVKFAHVRKGAF</sequence>
<feature type="coiled-coil region" evidence="2">
    <location>
        <begin position="306"/>
        <end position="333"/>
    </location>
</feature>
<dbReference type="InterPro" id="IPR003715">
    <property type="entry name" value="Poly_export_N"/>
</dbReference>
<dbReference type="EMBL" id="PVZS01000015">
    <property type="protein sequence ID" value="PSC04270.1"/>
    <property type="molecule type" value="Genomic_DNA"/>
</dbReference>
<dbReference type="Proteomes" id="UP000239772">
    <property type="component" value="Unassembled WGS sequence"/>
</dbReference>